<dbReference type="STRING" id="408074.SAMN05660909_03459"/>
<dbReference type="EC" id="2.7.2.8" evidence="9"/>
<evidence type="ECO:0000259" key="10">
    <source>
        <dbReference type="Pfam" id="PF00696"/>
    </source>
</evidence>
<feature type="site" description="Transition state stabilizer" evidence="9">
    <location>
        <position position="225"/>
    </location>
</feature>
<keyword evidence="9" id="KW-0963">Cytoplasm</keyword>
<feature type="binding site" evidence="9">
    <location>
        <position position="62"/>
    </location>
    <ligand>
        <name>substrate</name>
    </ligand>
</feature>
<feature type="domain" description="Aspartate/glutamate/uridylate kinase" evidence="10">
    <location>
        <begin position="4"/>
        <end position="243"/>
    </location>
</feature>
<dbReference type="Pfam" id="PF00696">
    <property type="entry name" value="AA_kinase"/>
    <property type="match status" value="1"/>
</dbReference>
<comment type="subcellular location">
    <subcellularLocation>
        <location evidence="9">Cytoplasm</location>
    </subcellularLocation>
</comment>
<name>A0A1H4E2D9_9BACT</name>
<dbReference type="PANTHER" id="PTHR23342:SF0">
    <property type="entry name" value="N-ACETYLGLUTAMATE SYNTHASE, MITOCHONDRIAL"/>
    <property type="match status" value="1"/>
</dbReference>
<evidence type="ECO:0000256" key="6">
    <source>
        <dbReference type="ARBA" id="ARBA00022777"/>
    </source>
</evidence>
<evidence type="ECO:0000256" key="3">
    <source>
        <dbReference type="ARBA" id="ARBA00022605"/>
    </source>
</evidence>
<dbReference type="PIRSF" id="PIRSF000728">
    <property type="entry name" value="NAGK"/>
    <property type="match status" value="1"/>
</dbReference>
<dbReference type="GO" id="GO:0042450">
    <property type="term" value="P:L-arginine biosynthetic process via ornithine"/>
    <property type="evidence" value="ECO:0007669"/>
    <property type="project" value="UniProtKB-UniRule"/>
</dbReference>
<keyword evidence="5 9" id="KW-0547">Nucleotide-binding</keyword>
<feature type="binding site" evidence="9">
    <location>
        <begin position="40"/>
        <end position="41"/>
    </location>
    <ligand>
        <name>substrate</name>
    </ligand>
</feature>
<evidence type="ECO:0000256" key="9">
    <source>
        <dbReference type="HAMAP-Rule" id="MF_00082"/>
    </source>
</evidence>
<dbReference type="PANTHER" id="PTHR23342">
    <property type="entry name" value="N-ACETYLGLUTAMATE SYNTHASE"/>
    <property type="match status" value="1"/>
</dbReference>
<feature type="site" description="Transition state stabilizer" evidence="9">
    <location>
        <position position="8"/>
    </location>
</feature>
<keyword evidence="4 9" id="KW-0808">Transferase</keyword>
<dbReference type="NCBIfam" id="TIGR00761">
    <property type="entry name" value="argB"/>
    <property type="match status" value="1"/>
</dbReference>
<feature type="binding site" evidence="9">
    <location>
        <position position="159"/>
    </location>
    <ligand>
        <name>substrate</name>
    </ligand>
</feature>
<evidence type="ECO:0000256" key="5">
    <source>
        <dbReference type="ARBA" id="ARBA00022741"/>
    </source>
</evidence>
<evidence type="ECO:0000256" key="1">
    <source>
        <dbReference type="ARBA" id="ARBA00004828"/>
    </source>
</evidence>
<dbReference type="InterPro" id="IPR001048">
    <property type="entry name" value="Asp/Glu/Uridylate_kinase"/>
</dbReference>
<dbReference type="CDD" id="cd04238">
    <property type="entry name" value="AAK_NAGK-like"/>
    <property type="match status" value="1"/>
</dbReference>
<dbReference type="RefSeq" id="WP_089763184.1">
    <property type="nucleotide sequence ID" value="NZ_BKAT01000029.1"/>
</dbReference>
<dbReference type="SUPFAM" id="SSF53633">
    <property type="entry name" value="Carbamate kinase-like"/>
    <property type="match status" value="1"/>
</dbReference>
<dbReference type="GO" id="GO:0005737">
    <property type="term" value="C:cytoplasm"/>
    <property type="evidence" value="ECO:0007669"/>
    <property type="project" value="UniProtKB-SubCell"/>
</dbReference>
<keyword evidence="12" id="KW-1185">Reference proteome</keyword>
<evidence type="ECO:0000256" key="4">
    <source>
        <dbReference type="ARBA" id="ARBA00022679"/>
    </source>
</evidence>
<evidence type="ECO:0000256" key="2">
    <source>
        <dbReference type="ARBA" id="ARBA00022571"/>
    </source>
</evidence>
<dbReference type="EMBL" id="FNRL01000016">
    <property type="protein sequence ID" value="SEA79191.1"/>
    <property type="molecule type" value="Genomic_DNA"/>
</dbReference>
<evidence type="ECO:0000313" key="11">
    <source>
        <dbReference type="EMBL" id="SEA79191.1"/>
    </source>
</evidence>
<dbReference type="GO" id="GO:0005524">
    <property type="term" value="F:ATP binding"/>
    <property type="evidence" value="ECO:0007669"/>
    <property type="project" value="UniProtKB-UniRule"/>
</dbReference>
<accession>A0A1H4E2D9</accession>
<evidence type="ECO:0000256" key="8">
    <source>
        <dbReference type="ARBA" id="ARBA00048141"/>
    </source>
</evidence>
<dbReference type="Gene3D" id="3.40.1160.10">
    <property type="entry name" value="Acetylglutamate kinase-like"/>
    <property type="match status" value="1"/>
</dbReference>
<keyword evidence="7 9" id="KW-0067">ATP-binding</keyword>
<comment type="pathway">
    <text evidence="1 9">Amino-acid biosynthesis; L-arginine biosynthesis; N(2)-acetyl-L-ornithine from L-glutamate: step 2/4.</text>
</comment>
<dbReference type="GO" id="GO:0003991">
    <property type="term" value="F:acetylglutamate kinase activity"/>
    <property type="evidence" value="ECO:0007669"/>
    <property type="project" value="UniProtKB-UniRule"/>
</dbReference>
<keyword evidence="6 9" id="KW-0418">Kinase</keyword>
<dbReference type="Proteomes" id="UP000199656">
    <property type="component" value="Unassembled WGS sequence"/>
</dbReference>
<dbReference type="InterPro" id="IPR036393">
    <property type="entry name" value="AceGlu_kinase-like_sf"/>
</dbReference>
<proteinExistence type="inferred from homology"/>
<dbReference type="InterPro" id="IPR037528">
    <property type="entry name" value="ArgB"/>
</dbReference>
<evidence type="ECO:0000256" key="7">
    <source>
        <dbReference type="ARBA" id="ARBA00022840"/>
    </source>
</evidence>
<dbReference type="OrthoDB" id="9803155at2"/>
<keyword evidence="3 9" id="KW-0028">Amino-acid biosynthesis</keyword>
<reference evidence="12" key="1">
    <citation type="submission" date="2016-10" db="EMBL/GenBank/DDBJ databases">
        <authorList>
            <person name="Varghese N."/>
            <person name="Submissions S."/>
        </authorList>
    </citation>
    <scope>NUCLEOTIDE SEQUENCE [LARGE SCALE GENOMIC DNA]</scope>
    <source>
        <strain evidence="12">DSM 23920</strain>
    </source>
</reference>
<organism evidence="11 12">
    <name type="scientific">Chitinophaga terrae</name>
    <name type="common">ex Kim and Jung 2007</name>
    <dbReference type="NCBI Taxonomy" id="408074"/>
    <lineage>
        <taxon>Bacteria</taxon>
        <taxon>Pseudomonadati</taxon>
        <taxon>Bacteroidota</taxon>
        <taxon>Chitinophagia</taxon>
        <taxon>Chitinophagales</taxon>
        <taxon>Chitinophagaceae</taxon>
        <taxon>Chitinophaga</taxon>
    </lineage>
</organism>
<keyword evidence="2 9" id="KW-0055">Arginine biosynthesis</keyword>
<dbReference type="HAMAP" id="MF_00082">
    <property type="entry name" value="ArgB"/>
    <property type="match status" value="1"/>
</dbReference>
<evidence type="ECO:0000313" key="12">
    <source>
        <dbReference type="Proteomes" id="UP000199656"/>
    </source>
</evidence>
<dbReference type="AlphaFoldDB" id="A0A1H4E2D9"/>
<gene>
    <name evidence="9" type="primary">argB</name>
    <name evidence="11" type="ORF">SAMN05660909_03459</name>
</gene>
<dbReference type="UniPathway" id="UPA00068">
    <property type="reaction ID" value="UER00107"/>
</dbReference>
<comment type="function">
    <text evidence="9">Catalyzes the ATP-dependent phosphorylation of N-acetyl-L-glutamate.</text>
</comment>
<sequence length="262" mass="27882">MIDLFIIKVGGNVIDNPALLQTFIEKFATIPGKKILIHGGGKIATRIGDKLGIESKYVDGRRITDAETIDVVTMVYGGLVNKQLVARLQANQCNAIGLTGADANIIPAVKRPVKTIDYGFVGDVYPEQLNIAPLKALLEAGVTPVFAPLTHDGKGQMLNTNADTIASSLAIALSASYAVRLIYCFEKKGVLSDPNDDNAVINLINKEIYQQLLDNKVLSDGILPKLQNAFGAIDNGVKEVLIGHADDVLSNTTATVAGTLIC</sequence>
<comment type="catalytic activity">
    <reaction evidence="8 9">
        <text>N-acetyl-L-glutamate + ATP = N-acetyl-L-glutamyl 5-phosphate + ADP</text>
        <dbReference type="Rhea" id="RHEA:14629"/>
        <dbReference type="ChEBI" id="CHEBI:30616"/>
        <dbReference type="ChEBI" id="CHEBI:44337"/>
        <dbReference type="ChEBI" id="CHEBI:57936"/>
        <dbReference type="ChEBI" id="CHEBI:456216"/>
        <dbReference type="EC" id="2.7.2.8"/>
    </reaction>
</comment>
<comment type="similarity">
    <text evidence="9">Belongs to the acetylglutamate kinase family. ArgB subfamily.</text>
</comment>
<protein>
    <recommendedName>
        <fullName evidence="9">Acetylglutamate kinase</fullName>
        <ecNumber evidence="9">2.7.2.8</ecNumber>
    </recommendedName>
    <alternativeName>
        <fullName evidence="9">N-acetyl-L-glutamate 5-phosphotransferase</fullName>
    </alternativeName>
    <alternativeName>
        <fullName evidence="9">NAG kinase</fullName>
        <shortName evidence="9">NAGK</shortName>
    </alternativeName>
</protein>
<dbReference type="InterPro" id="IPR004662">
    <property type="entry name" value="AcgluKinase_fam"/>
</dbReference>